<sequence length="211" mass="24195">MQVKIIYEPINPADLFQAADVLVVPIFVTTDVYASIFYDMVHRRKVIMDYLQSRNVSFLALPENLAVMFLACRRKHNKKRILKHALRLYMGSVSENYEDFDVRLPGLRSVFVTPANSEPMSDYLQLPSSRNPLIIHTGEDVLDRVYRSKIRTGELAKFTPDNLAHPTIRASFERVLHTIGMAHGFDVCIVNVVRHRRKAFVTCDAMELEAS</sequence>
<keyword evidence="2" id="KW-1185">Reference proteome</keyword>
<protein>
    <submittedName>
        <fullName evidence="1">Uncharacterized protein</fullName>
    </submittedName>
</protein>
<dbReference type="Proteomes" id="UP000015545">
    <property type="component" value="Segment"/>
</dbReference>
<gene>
    <name evidence="1" type="ORF">PaBG_00102</name>
</gene>
<accession>S5WKB7</accession>
<evidence type="ECO:0000313" key="1">
    <source>
        <dbReference type="EMBL" id="AGS81986.1"/>
    </source>
</evidence>
<name>S5WKB7_9CAUD</name>
<dbReference type="KEGG" id="vg:16574788"/>
<dbReference type="RefSeq" id="YP_008433433.1">
    <property type="nucleotide sequence ID" value="NC_022096.1"/>
</dbReference>
<organism evidence="1 2">
    <name type="scientific">Pseudomonas phage PaBG</name>
    <dbReference type="NCBI Taxonomy" id="1335230"/>
    <lineage>
        <taxon>Viruses</taxon>
        <taxon>Duplodnaviria</taxon>
        <taxon>Heunggongvirae</taxon>
        <taxon>Uroviricota</taxon>
        <taxon>Caudoviricetes</taxon>
        <taxon>Baikalvirus</taxon>
        <taxon>Baikalvirus PaBG</taxon>
    </lineage>
</organism>
<reference evidence="1 2" key="1">
    <citation type="journal article" date="2014" name="Genome Announc.">
        <title>Complete Genome Sequence of the Novel Giant Pseudomonas Phage PaBG.</title>
        <authorList>
            <person name="Sykilinda N.N."/>
            <person name="Bondar A.A."/>
            <person name="Gorshkova A.S."/>
            <person name="Kurochkina L.P."/>
            <person name="Kulikov E.E."/>
            <person name="Shneider M.M."/>
            <person name="Kadykov V.A."/>
            <person name="Solovjeva N.V."/>
            <person name="Kabilov M.R."/>
            <person name="Mesyanzhinov V.V."/>
            <person name="Vlassov V.V."/>
            <person name="Drukker V.V."/>
            <person name="Miroshnikov K.A."/>
        </authorList>
    </citation>
    <scope>NUCLEOTIDE SEQUENCE [LARGE SCALE GENOMIC DNA]</scope>
</reference>
<proteinExistence type="predicted"/>
<evidence type="ECO:0000313" key="2">
    <source>
        <dbReference type="Proteomes" id="UP000015545"/>
    </source>
</evidence>
<dbReference type="EMBL" id="KF147891">
    <property type="protein sequence ID" value="AGS81986.1"/>
    <property type="molecule type" value="Genomic_DNA"/>
</dbReference>